<reference evidence="2" key="1">
    <citation type="journal article" date="2019" name="Int. J. Syst. Evol. Microbiol.">
        <title>The Global Catalogue of Microorganisms (GCM) 10K type strain sequencing project: providing services to taxonomists for standard genome sequencing and annotation.</title>
        <authorList>
            <consortium name="The Broad Institute Genomics Platform"/>
            <consortium name="The Broad Institute Genome Sequencing Center for Infectious Disease"/>
            <person name="Wu L."/>
            <person name="Ma J."/>
        </authorList>
    </citation>
    <scope>NUCLEOTIDE SEQUENCE [LARGE SCALE GENOMIC DNA]</scope>
    <source>
        <strain evidence="2">CCM 8689</strain>
    </source>
</reference>
<dbReference type="Proteomes" id="UP001595792">
    <property type="component" value="Unassembled WGS sequence"/>
</dbReference>
<organism evidence="1 2">
    <name type="scientific">Pedobacter jamesrossensis</name>
    <dbReference type="NCBI Taxonomy" id="1908238"/>
    <lineage>
        <taxon>Bacteria</taxon>
        <taxon>Pseudomonadati</taxon>
        <taxon>Bacteroidota</taxon>
        <taxon>Sphingobacteriia</taxon>
        <taxon>Sphingobacteriales</taxon>
        <taxon>Sphingobacteriaceae</taxon>
        <taxon>Pedobacter</taxon>
    </lineage>
</organism>
<proteinExistence type="predicted"/>
<dbReference type="RefSeq" id="WP_378959831.1">
    <property type="nucleotide sequence ID" value="NZ_JBHRXC010000016.1"/>
</dbReference>
<evidence type="ECO:0000313" key="2">
    <source>
        <dbReference type="Proteomes" id="UP001595792"/>
    </source>
</evidence>
<dbReference type="EMBL" id="JBHSBY010000034">
    <property type="protein sequence ID" value="MFC4196500.1"/>
    <property type="molecule type" value="Genomic_DNA"/>
</dbReference>
<accession>A0ABV8NHS5</accession>
<protein>
    <submittedName>
        <fullName evidence="1">Uncharacterized protein</fullName>
    </submittedName>
</protein>
<sequence>MGGFKTFAIDFVSTEEGWIADSLSPTGLCPYFRAYANFEPKMDGQTGKRWWDGSIHSYSPQPNNHKGVYQTGPYGDKEI</sequence>
<gene>
    <name evidence="1" type="ORF">ACFOUY_07300</name>
</gene>
<keyword evidence="2" id="KW-1185">Reference proteome</keyword>
<comment type="caution">
    <text evidence="1">The sequence shown here is derived from an EMBL/GenBank/DDBJ whole genome shotgun (WGS) entry which is preliminary data.</text>
</comment>
<name>A0ABV8NHS5_9SPHI</name>
<evidence type="ECO:0000313" key="1">
    <source>
        <dbReference type="EMBL" id="MFC4196500.1"/>
    </source>
</evidence>